<evidence type="ECO:0000313" key="1">
    <source>
        <dbReference type="EMBL" id="KAI3366912.1"/>
    </source>
</evidence>
<keyword evidence="2" id="KW-1185">Reference proteome</keyword>
<accession>A0ACB8WG59</accession>
<reference evidence="1" key="1">
    <citation type="submission" date="2022-04" db="EMBL/GenBank/DDBJ databases">
        <title>Jade perch genome.</title>
        <authorList>
            <person name="Chao B."/>
        </authorList>
    </citation>
    <scope>NUCLEOTIDE SEQUENCE</scope>
    <source>
        <strain evidence="1">CB-2022</strain>
    </source>
</reference>
<evidence type="ECO:0000313" key="2">
    <source>
        <dbReference type="Proteomes" id="UP000831701"/>
    </source>
</evidence>
<sequence>VVPRSLGGDVLLARLHNPTLGAGVAGQVVDHLNGSYSAVFSLLWEGSAEVEVTLVHPSEAVTVLRRLTSEQPDRIYFHSLFRSGSVSQTTTCNVCLRPTQQPLCNYTDLHTGEPWFCYKPTKLSCDARINHAMPLEDSNKISRMKKKRSSFKGEGWFQHESLHSVVRNYQCHCVTKKGRDAWQSLGGSTVRRFKTSSDISQCLKGKVIHMYGDSTIRQWFEYLNAALPDLKEFDLHSRKQVGPFMALDYANNILVTFRCHGPPIRFGNVPTTELRYIANEIDGINGGTNTVVIFGIWSHFSTFPIEVYVRRLQSIRRAVVRLLDRAPGTLVIIRTANLKALTLYETLTNSDWYSLQRDKVLRAMFQGLNVRLVDAWEMTLAHHLPHNLHPQAPIIKNMFDVILVLRMPSKEWLDVCLEKAVITHGELTYCFCISLESCRVAAS</sequence>
<dbReference type="EMBL" id="CM041540">
    <property type="protein sequence ID" value="KAI3366912.1"/>
    <property type="molecule type" value="Genomic_DNA"/>
</dbReference>
<name>A0ACB8WG59_9TELE</name>
<dbReference type="Proteomes" id="UP000831701">
    <property type="component" value="Chromosome 10"/>
</dbReference>
<organism evidence="1 2">
    <name type="scientific">Scortum barcoo</name>
    <name type="common">barcoo grunter</name>
    <dbReference type="NCBI Taxonomy" id="214431"/>
    <lineage>
        <taxon>Eukaryota</taxon>
        <taxon>Metazoa</taxon>
        <taxon>Chordata</taxon>
        <taxon>Craniata</taxon>
        <taxon>Vertebrata</taxon>
        <taxon>Euteleostomi</taxon>
        <taxon>Actinopterygii</taxon>
        <taxon>Neopterygii</taxon>
        <taxon>Teleostei</taxon>
        <taxon>Neoteleostei</taxon>
        <taxon>Acanthomorphata</taxon>
        <taxon>Eupercaria</taxon>
        <taxon>Centrarchiformes</taxon>
        <taxon>Terapontoidei</taxon>
        <taxon>Terapontidae</taxon>
        <taxon>Scortum</taxon>
    </lineage>
</organism>
<proteinExistence type="predicted"/>
<protein>
    <submittedName>
        <fullName evidence="1">Uncharacterized protein</fullName>
    </submittedName>
</protein>
<comment type="caution">
    <text evidence="1">The sequence shown here is derived from an EMBL/GenBank/DDBJ whole genome shotgun (WGS) entry which is preliminary data.</text>
</comment>
<feature type="non-terminal residue" evidence="1">
    <location>
        <position position="1"/>
    </location>
</feature>
<gene>
    <name evidence="1" type="ORF">L3Q82_009561</name>
</gene>